<evidence type="ECO:0000313" key="3">
    <source>
        <dbReference type="Proteomes" id="UP001451303"/>
    </source>
</evidence>
<reference evidence="2 3" key="1">
    <citation type="submission" date="2023-09" db="EMBL/GenBank/DDBJ databases">
        <title>Multi-omics analysis of a traditional fermented food reveals byproduct-associated fungal strains for waste-to-food upcycling.</title>
        <authorList>
            <consortium name="Lawrence Berkeley National Laboratory"/>
            <person name="Rekdal V.M."/>
            <person name="Villalobos-Escobedo J.M."/>
            <person name="Rodriguez-Valeron N."/>
            <person name="Garcia M.O."/>
            <person name="Vasquez D.P."/>
            <person name="Damayanti I."/>
            <person name="Sorensen P.M."/>
            <person name="Baidoo E.E."/>
            <person name="De Carvalho A.C."/>
            <person name="Riley R."/>
            <person name="Lipzen A."/>
            <person name="He G."/>
            <person name="Yan M."/>
            <person name="Haridas S."/>
            <person name="Daum C."/>
            <person name="Yoshinaga Y."/>
            <person name="Ng V."/>
            <person name="Grigoriev I.V."/>
            <person name="Munk R."/>
            <person name="Nuraida L."/>
            <person name="Wijaya C.H."/>
            <person name="Morales P.-C."/>
            <person name="Keasling J.D."/>
        </authorList>
    </citation>
    <scope>NUCLEOTIDE SEQUENCE [LARGE SCALE GENOMIC DNA]</scope>
    <source>
        <strain evidence="2 3">FGSC 2613</strain>
    </source>
</reference>
<proteinExistence type="predicted"/>
<organism evidence="2 3">
    <name type="scientific">Neurospora intermedia</name>
    <dbReference type="NCBI Taxonomy" id="5142"/>
    <lineage>
        <taxon>Eukaryota</taxon>
        <taxon>Fungi</taxon>
        <taxon>Dikarya</taxon>
        <taxon>Ascomycota</taxon>
        <taxon>Pezizomycotina</taxon>
        <taxon>Sordariomycetes</taxon>
        <taxon>Sordariomycetidae</taxon>
        <taxon>Sordariales</taxon>
        <taxon>Sordariaceae</taxon>
        <taxon>Neurospora</taxon>
    </lineage>
</organism>
<evidence type="ECO:0000313" key="2">
    <source>
        <dbReference type="EMBL" id="KAL0465342.1"/>
    </source>
</evidence>
<accession>A0ABR3CZ42</accession>
<keyword evidence="1" id="KW-0472">Membrane</keyword>
<keyword evidence="3" id="KW-1185">Reference proteome</keyword>
<comment type="caution">
    <text evidence="2">The sequence shown here is derived from an EMBL/GenBank/DDBJ whole genome shotgun (WGS) entry which is preliminary data.</text>
</comment>
<evidence type="ECO:0000256" key="1">
    <source>
        <dbReference type="SAM" id="Phobius"/>
    </source>
</evidence>
<name>A0ABR3CZ42_NEUIN</name>
<dbReference type="EMBL" id="JAVLET010000017">
    <property type="protein sequence ID" value="KAL0465342.1"/>
    <property type="molecule type" value="Genomic_DNA"/>
</dbReference>
<keyword evidence="1" id="KW-0812">Transmembrane</keyword>
<sequence length="62" mass="6993">MLRKLNHQHTTLYSSYNCAFLLQTIGVFCLSARDIHLSLCICDSLGSTLLLLMAIIVLSFYI</sequence>
<protein>
    <submittedName>
        <fullName evidence="2">Uncharacterized protein</fullName>
    </submittedName>
</protein>
<dbReference type="Proteomes" id="UP001451303">
    <property type="component" value="Unassembled WGS sequence"/>
</dbReference>
<gene>
    <name evidence="2" type="ORF">QR685DRAFT_538483</name>
</gene>
<feature type="transmembrane region" description="Helical" evidence="1">
    <location>
        <begin position="12"/>
        <end position="30"/>
    </location>
</feature>
<keyword evidence="1" id="KW-1133">Transmembrane helix</keyword>
<feature type="transmembrane region" description="Helical" evidence="1">
    <location>
        <begin position="37"/>
        <end position="61"/>
    </location>
</feature>